<dbReference type="Gene3D" id="3.30.420.110">
    <property type="entry name" value="MutS, connector domain"/>
    <property type="match status" value="1"/>
</dbReference>
<gene>
    <name evidence="5" type="ORF">GBAR_LOCUS25842</name>
</gene>
<evidence type="ECO:0000256" key="1">
    <source>
        <dbReference type="ARBA" id="ARBA00006271"/>
    </source>
</evidence>
<dbReference type="Pfam" id="PF05192">
    <property type="entry name" value="MutS_III"/>
    <property type="match status" value="1"/>
</dbReference>
<dbReference type="InterPro" id="IPR036187">
    <property type="entry name" value="DNA_mismatch_repair_MutS_sf"/>
</dbReference>
<dbReference type="PANTHER" id="PTHR11361:SF21">
    <property type="entry name" value="MUTS PROTEIN HOMOLOG 4"/>
    <property type="match status" value="1"/>
</dbReference>
<accession>A0AA35TEA2</accession>
<dbReference type="GO" id="GO:0006298">
    <property type="term" value="P:mismatch repair"/>
    <property type="evidence" value="ECO:0007669"/>
    <property type="project" value="InterPro"/>
</dbReference>
<evidence type="ECO:0000259" key="4">
    <source>
        <dbReference type="Pfam" id="PF05192"/>
    </source>
</evidence>
<protein>
    <submittedName>
        <fullName evidence="5">MutS protein homolog 4</fullName>
    </submittedName>
</protein>
<evidence type="ECO:0000256" key="2">
    <source>
        <dbReference type="SAM" id="MobiDB-lite"/>
    </source>
</evidence>
<proteinExistence type="inferred from homology"/>
<dbReference type="Proteomes" id="UP001174909">
    <property type="component" value="Unassembled WGS sequence"/>
</dbReference>
<keyword evidence="6" id="KW-1185">Reference proteome</keyword>
<dbReference type="EMBL" id="CASHTH010003587">
    <property type="protein sequence ID" value="CAI8046740.1"/>
    <property type="molecule type" value="Genomic_DNA"/>
</dbReference>
<dbReference type="AlphaFoldDB" id="A0AA35TEA2"/>
<comment type="caution">
    <text evidence="5">The sequence shown here is derived from an EMBL/GenBank/DDBJ whole genome shotgun (WGS) entry which is preliminary data.</text>
</comment>
<dbReference type="GO" id="GO:0005524">
    <property type="term" value="F:ATP binding"/>
    <property type="evidence" value="ECO:0007669"/>
    <property type="project" value="InterPro"/>
</dbReference>
<dbReference type="PANTHER" id="PTHR11361">
    <property type="entry name" value="DNA MISMATCH REPAIR PROTEIN MUTS FAMILY MEMBER"/>
    <property type="match status" value="1"/>
</dbReference>
<dbReference type="SUPFAM" id="SSF53150">
    <property type="entry name" value="DNA repair protein MutS, domain II"/>
    <property type="match status" value="1"/>
</dbReference>
<dbReference type="InterPro" id="IPR045076">
    <property type="entry name" value="MutS"/>
</dbReference>
<comment type="similarity">
    <text evidence="1">Belongs to the DNA mismatch repair MutS family.</text>
</comment>
<dbReference type="GO" id="GO:0007131">
    <property type="term" value="P:reciprocal meiotic recombination"/>
    <property type="evidence" value="ECO:0007669"/>
    <property type="project" value="TreeGrafter"/>
</dbReference>
<evidence type="ECO:0000259" key="3">
    <source>
        <dbReference type="Pfam" id="PF05188"/>
    </source>
</evidence>
<reference evidence="5" key="1">
    <citation type="submission" date="2023-03" db="EMBL/GenBank/DDBJ databases">
        <authorList>
            <person name="Steffen K."/>
            <person name="Cardenas P."/>
        </authorList>
    </citation>
    <scope>NUCLEOTIDE SEQUENCE</scope>
</reference>
<dbReference type="SUPFAM" id="SSF48334">
    <property type="entry name" value="DNA repair protein MutS, domain III"/>
    <property type="match status" value="1"/>
</dbReference>
<dbReference type="GO" id="GO:0030983">
    <property type="term" value="F:mismatched DNA binding"/>
    <property type="evidence" value="ECO:0007669"/>
    <property type="project" value="InterPro"/>
</dbReference>
<name>A0AA35TEA2_GEOBA</name>
<dbReference type="GO" id="GO:0005634">
    <property type="term" value="C:nucleus"/>
    <property type="evidence" value="ECO:0007669"/>
    <property type="project" value="TreeGrafter"/>
</dbReference>
<dbReference type="FunFam" id="3.30.420.110:FF:000003">
    <property type="entry name" value="mutS protein homolog 4"/>
    <property type="match status" value="1"/>
</dbReference>
<dbReference type="GO" id="GO:0140664">
    <property type="term" value="F:ATP-dependent DNA damage sensor activity"/>
    <property type="evidence" value="ECO:0007669"/>
    <property type="project" value="InterPro"/>
</dbReference>
<dbReference type="InterPro" id="IPR007860">
    <property type="entry name" value="DNA_mmatch_repair_MutS_con_dom"/>
</dbReference>
<dbReference type="InterPro" id="IPR007696">
    <property type="entry name" value="DNA_mismatch_repair_MutS_core"/>
</dbReference>
<sequence>MSSIETGSRRSVTDSLSRSHPPKSLSYVTPGAGCTAVIVALVEGRGLAKGEIGMASFDLKRPEVILSQFSDSQTYTQVMMKLQVMQPIEVLMPSTACEAGNMTVLFKMISNMIKTANMVTVHRKYFNEAKGLSYIKELCLLEYRTVELEVSTKYYCLATAAALIKYVEYIQDAVYAPGFLKVTFQGSENTAMIDISTAENLELLSNAHNPASAQSLYGVLNHTKTPSGARLLRSNILQPSCDTETIHLRQECVKGQCTILMCHGISKRETVQSPCCENPHQQLSRIP</sequence>
<dbReference type="Pfam" id="PF05188">
    <property type="entry name" value="MutS_II"/>
    <property type="match status" value="1"/>
</dbReference>
<evidence type="ECO:0000313" key="6">
    <source>
        <dbReference type="Proteomes" id="UP001174909"/>
    </source>
</evidence>
<dbReference type="Gene3D" id="1.10.1420.10">
    <property type="match status" value="1"/>
</dbReference>
<feature type="domain" description="DNA mismatch repair protein MutS connector" evidence="3">
    <location>
        <begin position="37"/>
        <end position="173"/>
    </location>
</feature>
<organism evidence="5 6">
    <name type="scientific">Geodia barretti</name>
    <name type="common">Barrett's horny sponge</name>
    <dbReference type="NCBI Taxonomy" id="519541"/>
    <lineage>
        <taxon>Eukaryota</taxon>
        <taxon>Metazoa</taxon>
        <taxon>Porifera</taxon>
        <taxon>Demospongiae</taxon>
        <taxon>Heteroscleromorpha</taxon>
        <taxon>Tetractinellida</taxon>
        <taxon>Astrophorina</taxon>
        <taxon>Geodiidae</taxon>
        <taxon>Geodia</taxon>
    </lineage>
</organism>
<feature type="region of interest" description="Disordered" evidence="2">
    <location>
        <begin position="1"/>
        <end position="24"/>
    </location>
</feature>
<evidence type="ECO:0000313" key="5">
    <source>
        <dbReference type="EMBL" id="CAI8046740.1"/>
    </source>
</evidence>
<feature type="domain" description="DNA mismatch repair protein MutS core" evidence="4">
    <location>
        <begin position="196"/>
        <end position="254"/>
    </location>
</feature>
<dbReference type="InterPro" id="IPR036678">
    <property type="entry name" value="MutS_con_dom_sf"/>
</dbReference>